<comment type="caution">
    <text evidence="9">The sequence shown here is derived from an EMBL/GenBank/DDBJ whole genome shotgun (WGS) entry which is preliminary data.</text>
</comment>
<keyword evidence="5 7" id="KW-1133">Transmembrane helix</keyword>
<dbReference type="EMBL" id="VCIW01000019">
    <property type="protein sequence ID" value="TLS49724.1"/>
    <property type="molecule type" value="Genomic_DNA"/>
</dbReference>
<dbReference type="PANTHER" id="PTHR42709">
    <property type="entry name" value="ALKALINE PHOSPHATASE LIKE PROTEIN"/>
    <property type="match status" value="1"/>
</dbReference>
<evidence type="ECO:0000256" key="2">
    <source>
        <dbReference type="ARBA" id="ARBA00010792"/>
    </source>
</evidence>
<evidence type="ECO:0000256" key="4">
    <source>
        <dbReference type="ARBA" id="ARBA00022692"/>
    </source>
</evidence>
<reference evidence="9 10" key="1">
    <citation type="submission" date="2019-05" db="EMBL/GenBank/DDBJ databases">
        <authorList>
            <person name="Narsing Rao M.P."/>
            <person name="Li W.J."/>
        </authorList>
    </citation>
    <scope>NUCLEOTIDE SEQUENCE [LARGE SCALE GENOMIC DNA]</scope>
    <source>
        <strain evidence="9 10">SYSU_K30003</strain>
    </source>
</reference>
<keyword evidence="4 7" id="KW-0812">Transmembrane</keyword>
<evidence type="ECO:0000256" key="3">
    <source>
        <dbReference type="ARBA" id="ARBA00022475"/>
    </source>
</evidence>
<dbReference type="PANTHER" id="PTHR42709:SF6">
    <property type="entry name" value="UNDECAPRENYL PHOSPHATE TRANSPORTER A"/>
    <property type="match status" value="1"/>
</dbReference>
<evidence type="ECO:0000256" key="5">
    <source>
        <dbReference type="ARBA" id="ARBA00022989"/>
    </source>
</evidence>
<name>A0A5R9G9H3_9BACL</name>
<evidence type="ECO:0000259" key="8">
    <source>
        <dbReference type="Pfam" id="PF09335"/>
    </source>
</evidence>
<sequence length="205" mass="22343">MEHWIAEVMDAYGYMGIFLLIALENLFPPIPSEVILTFGGFMTTSTDLTPIGVIAFATAGSLAGAIILYGIGRILSAERLEAIVVKYGRVLRLKPEDIRKADAWFDKHGPWAVFFGRLVPLVRSLISIPAGSSGMRFLPFLLLTTIGSLIWNTALVYVGAAVGDSWETIVAYMDVYSNIVYVALALGAVAAAVWFVRKRVAKKAE</sequence>
<dbReference type="InterPro" id="IPR051311">
    <property type="entry name" value="DedA_domain"/>
</dbReference>
<feature type="transmembrane region" description="Helical" evidence="7">
    <location>
        <begin position="50"/>
        <end position="71"/>
    </location>
</feature>
<dbReference type="AlphaFoldDB" id="A0A5R9G9H3"/>
<dbReference type="OrthoDB" id="9813426at2"/>
<comment type="similarity">
    <text evidence="2">Belongs to the DedA family.</text>
</comment>
<evidence type="ECO:0000256" key="7">
    <source>
        <dbReference type="SAM" id="Phobius"/>
    </source>
</evidence>
<comment type="subcellular location">
    <subcellularLocation>
        <location evidence="1">Cell membrane</location>
        <topology evidence="1">Multi-pass membrane protein</topology>
    </subcellularLocation>
</comment>
<keyword evidence="10" id="KW-1185">Reference proteome</keyword>
<protein>
    <submittedName>
        <fullName evidence="9">DedA family protein</fullName>
    </submittedName>
</protein>
<evidence type="ECO:0000256" key="6">
    <source>
        <dbReference type="ARBA" id="ARBA00023136"/>
    </source>
</evidence>
<dbReference type="Proteomes" id="UP000309676">
    <property type="component" value="Unassembled WGS sequence"/>
</dbReference>
<dbReference type="GO" id="GO:0005886">
    <property type="term" value="C:plasma membrane"/>
    <property type="evidence" value="ECO:0007669"/>
    <property type="project" value="UniProtKB-SubCell"/>
</dbReference>
<evidence type="ECO:0000313" key="9">
    <source>
        <dbReference type="EMBL" id="TLS49724.1"/>
    </source>
</evidence>
<gene>
    <name evidence="9" type="ORF">FE782_23950</name>
</gene>
<accession>A0A5R9G9H3</accession>
<dbReference type="Pfam" id="PF09335">
    <property type="entry name" value="VTT_dom"/>
    <property type="match status" value="1"/>
</dbReference>
<keyword evidence="6 7" id="KW-0472">Membrane</keyword>
<feature type="domain" description="VTT" evidence="8">
    <location>
        <begin position="30"/>
        <end position="160"/>
    </location>
</feature>
<organism evidence="9 10">
    <name type="scientific">Paenibacillus antri</name>
    <dbReference type="NCBI Taxonomy" id="2582848"/>
    <lineage>
        <taxon>Bacteria</taxon>
        <taxon>Bacillati</taxon>
        <taxon>Bacillota</taxon>
        <taxon>Bacilli</taxon>
        <taxon>Bacillales</taxon>
        <taxon>Paenibacillaceae</taxon>
        <taxon>Paenibacillus</taxon>
    </lineage>
</organism>
<proteinExistence type="inferred from homology"/>
<feature type="transmembrane region" description="Helical" evidence="7">
    <location>
        <begin position="12"/>
        <end position="30"/>
    </location>
</feature>
<evidence type="ECO:0000256" key="1">
    <source>
        <dbReference type="ARBA" id="ARBA00004651"/>
    </source>
</evidence>
<feature type="transmembrane region" description="Helical" evidence="7">
    <location>
        <begin position="137"/>
        <end position="158"/>
    </location>
</feature>
<keyword evidence="3" id="KW-1003">Cell membrane</keyword>
<evidence type="ECO:0000313" key="10">
    <source>
        <dbReference type="Proteomes" id="UP000309676"/>
    </source>
</evidence>
<feature type="transmembrane region" description="Helical" evidence="7">
    <location>
        <begin position="178"/>
        <end position="196"/>
    </location>
</feature>
<dbReference type="InterPro" id="IPR032816">
    <property type="entry name" value="VTT_dom"/>
</dbReference>
<dbReference type="RefSeq" id="WP_138196877.1">
    <property type="nucleotide sequence ID" value="NZ_VCIW01000019.1"/>
</dbReference>